<dbReference type="GO" id="GO:0000221">
    <property type="term" value="C:vacuolar proton-transporting V-type ATPase, V1 domain"/>
    <property type="evidence" value="ECO:0007669"/>
    <property type="project" value="TreeGrafter"/>
</dbReference>
<keyword evidence="2" id="KW-0813">Transport</keyword>
<evidence type="ECO:0000256" key="1">
    <source>
        <dbReference type="ARBA" id="ARBA00006138"/>
    </source>
</evidence>
<dbReference type="SUPFAM" id="SSF118203">
    <property type="entry name" value="Vacuolar ATP synthase subunit C"/>
    <property type="match status" value="1"/>
</dbReference>
<evidence type="ECO:0000313" key="6">
    <source>
        <dbReference type="Proteomes" id="UP000712281"/>
    </source>
</evidence>
<evidence type="ECO:0000256" key="3">
    <source>
        <dbReference type="ARBA" id="ARBA00022781"/>
    </source>
</evidence>
<evidence type="ECO:0000313" key="5">
    <source>
        <dbReference type="EMBL" id="KAF2619204.1"/>
    </source>
</evidence>
<keyword evidence="4" id="KW-0406">Ion transport</keyword>
<organism evidence="5 6">
    <name type="scientific">Brassica cretica</name>
    <name type="common">Mustard</name>
    <dbReference type="NCBI Taxonomy" id="69181"/>
    <lineage>
        <taxon>Eukaryota</taxon>
        <taxon>Viridiplantae</taxon>
        <taxon>Streptophyta</taxon>
        <taxon>Embryophyta</taxon>
        <taxon>Tracheophyta</taxon>
        <taxon>Spermatophyta</taxon>
        <taxon>Magnoliopsida</taxon>
        <taxon>eudicotyledons</taxon>
        <taxon>Gunneridae</taxon>
        <taxon>Pentapetalae</taxon>
        <taxon>rosids</taxon>
        <taxon>malvids</taxon>
        <taxon>Brassicales</taxon>
        <taxon>Brassicaceae</taxon>
        <taxon>Brassiceae</taxon>
        <taxon>Brassica</taxon>
    </lineage>
</organism>
<dbReference type="AlphaFoldDB" id="A0A8S9MG52"/>
<accession>A0A8S9MG52</accession>
<dbReference type="InterPro" id="IPR004907">
    <property type="entry name" value="ATPase_V1-cplx_csu"/>
</dbReference>
<sequence length="104" mass="11256">MTDTCGRREIKVPVSKCMRVEFQSGSGSIPRRLPTTFIQSVKACVLSPAVKSEKKVRSILERLCDSTNSLYWKSEEDAGAGGAMAGLAGDSETHPYVSFTINLA</sequence>
<comment type="similarity">
    <text evidence="1">Belongs to the V-ATPase C subunit family.</text>
</comment>
<dbReference type="PANTHER" id="PTHR10137">
    <property type="entry name" value="V-TYPE PROTON ATPASE SUBUNIT C"/>
    <property type="match status" value="1"/>
</dbReference>
<dbReference type="PANTHER" id="PTHR10137:SF0">
    <property type="entry name" value="V-TYPE PROTON ATPASE SUBUNIT C"/>
    <property type="match status" value="1"/>
</dbReference>
<dbReference type="EMBL" id="QGKW02000007">
    <property type="protein sequence ID" value="KAF2619204.1"/>
    <property type="molecule type" value="Genomic_DNA"/>
</dbReference>
<evidence type="ECO:0000256" key="2">
    <source>
        <dbReference type="ARBA" id="ARBA00022448"/>
    </source>
</evidence>
<comment type="caution">
    <text evidence="5">The sequence shown here is derived from an EMBL/GenBank/DDBJ whole genome shotgun (WGS) entry which is preliminary data.</text>
</comment>
<gene>
    <name evidence="5" type="ORF">F2Q68_00041724</name>
</gene>
<evidence type="ECO:0000256" key="4">
    <source>
        <dbReference type="ARBA" id="ARBA00023065"/>
    </source>
</evidence>
<name>A0A8S9MG52_BRACR</name>
<reference evidence="5" key="1">
    <citation type="submission" date="2019-12" db="EMBL/GenBank/DDBJ databases">
        <title>Genome sequencing and annotation of Brassica cretica.</title>
        <authorList>
            <person name="Studholme D.J."/>
            <person name="Sarris P.F."/>
        </authorList>
    </citation>
    <scope>NUCLEOTIDE SEQUENCE</scope>
    <source>
        <strain evidence="5">PFS-001/15</strain>
        <tissue evidence="5">Leaf</tissue>
    </source>
</reference>
<dbReference type="InterPro" id="IPR036132">
    <property type="entry name" value="Vac_ATP_synth_c_sf"/>
</dbReference>
<protein>
    <submittedName>
        <fullName evidence="5">Uncharacterized protein</fullName>
    </submittedName>
</protein>
<dbReference type="Proteomes" id="UP000712281">
    <property type="component" value="Unassembled WGS sequence"/>
</dbReference>
<dbReference type="GO" id="GO:0046961">
    <property type="term" value="F:proton-transporting ATPase activity, rotational mechanism"/>
    <property type="evidence" value="ECO:0007669"/>
    <property type="project" value="InterPro"/>
</dbReference>
<keyword evidence="3" id="KW-0375">Hydrogen ion transport</keyword>
<proteinExistence type="inferred from homology"/>